<dbReference type="EMBL" id="JAFMPP010000013">
    <property type="protein sequence ID" value="MBO0663760.1"/>
    <property type="molecule type" value="Genomic_DNA"/>
</dbReference>
<dbReference type="CDD" id="cd18870">
    <property type="entry name" value="NUDIX_AcylCoAdiphos_Nudt19"/>
    <property type="match status" value="1"/>
</dbReference>
<evidence type="ECO:0000256" key="5">
    <source>
        <dbReference type="ARBA" id="ARBA00022842"/>
    </source>
</evidence>
<dbReference type="PROSITE" id="PS51462">
    <property type="entry name" value="NUDIX"/>
    <property type="match status" value="1"/>
</dbReference>
<keyword evidence="4 8" id="KW-0378">Hydrolase</keyword>
<dbReference type="InterPro" id="IPR039121">
    <property type="entry name" value="NUDT19"/>
</dbReference>
<evidence type="ECO:0000256" key="6">
    <source>
        <dbReference type="ARBA" id="ARBA00023211"/>
    </source>
</evidence>
<evidence type="ECO:0000256" key="2">
    <source>
        <dbReference type="ARBA" id="ARBA00001946"/>
    </source>
</evidence>
<evidence type="ECO:0000256" key="4">
    <source>
        <dbReference type="ARBA" id="ARBA00022801"/>
    </source>
</evidence>
<keyword evidence="3" id="KW-0479">Metal-binding</keyword>
<feature type="domain" description="Nudix hydrolase" evidence="7">
    <location>
        <begin position="29"/>
        <end position="224"/>
    </location>
</feature>
<proteinExistence type="predicted"/>
<protein>
    <submittedName>
        <fullName evidence="8">NUDIX hydrolase</fullName>
    </submittedName>
</protein>
<reference evidence="8" key="1">
    <citation type="submission" date="2021-03" db="EMBL/GenBank/DDBJ databases">
        <title>Whole genome sequence of Jiella sp. CQZ9-1.</title>
        <authorList>
            <person name="Tuo L."/>
        </authorList>
    </citation>
    <scope>NUCLEOTIDE SEQUENCE</scope>
    <source>
        <strain evidence="8">CQZ9-1</strain>
    </source>
</reference>
<keyword evidence="9" id="KW-1185">Reference proteome</keyword>
<dbReference type="PANTHER" id="PTHR12318">
    <property type="entry name" value="TESTOSTERONE-REGULATED PROTEIN RP2"/>
    <property type="match status" value="1"/>
</dbReference>
<comment type="cofactor">
    <cofactor evidence="1">
        <name>Mn(2+)</name>
        <dbReference type="ChEBI" id="CHEBI:29035"/>
    </cofactor>
</comment>
<dbReference type="InterPro" id="IPR015797">
    <property type="entry name" value="NUDIX_hydrolase-like_dom_sf"/>
</dbReference>
<gene>
    <name evidence="8" type="ORF">J1C48_14350</name>
</gene>
<comment type="caution">
    <text evidence="8">The sequence shown here is derived from an EMBL/GenBank/DDBJ whole genome shotgun (WGS) entry which is preliminary data.</text>
</comment>
<keyword evidence="6" id="KW-0464">Manganese</keyword>
<comment type="cofactor">
    <cofactor evidence="2">
        <name>Mg(2+)</name>
        <dbReference type="ChEBI" id="CHEBI:18420"/>
    </cofactor>
</comment>
<evidence type="ECO:0000256" key="3">
    <source>
        <dbReference type="ARBA" id="ARBA00022723"/>
    </source>
</evidence>
<sequence length="253" mass="26923">MSDDEPLAALEAERRAVTARGVGAGGSATVNDAATVVIVDRSGSEPRILMGLRGRAHVFMANRFVFPGGRVDEADRHLAATVSLPGPVSERLLADVAPGFGPQEAAALTLAAVRETFEETGLVIGDAAADRCPLPDAFAAFAEAGLGPAVAPLVPVARAITPEGAPRRFDTRFFALDAERFAPVPEVFAPPTDEFETIIWVSTSALDDFSLAPITRTVLDDVLARIADGSWLDPRRKMPFYRVIEGRFARSLI</sequence>
<organism evidence="8 9">
    <name type="scientific">Jiella flava</name>
    <dbReference type="NCBI Taxonomy" id="2816857"/>
    <lineage>
        <taxon>Bacteria</taxon>
        <taxon>Pseudomonadati</taxon>
        <taxon>Pseudomonadota</taxon>
        <taxon>Alphaproteobacteria</taxon>
        <taxon>Hyphomicrobiales</taxon>
        <taxon>Aurantimonadaceae</taxon>
        <taxon>Jiella</taxon>
    </lineage>
</organism>
<dbReference type="GO" id="GO:0046872">
    <property type="term" value="F:metal ion binding"/>
    <property type="evidence" value="ECO:0007669"/>
    <property type="project" value="UniProtKB-KW"/>
</dbReference>
<evidence type="ECO:0000313" key="8">
    <source>
        <dbReference type="EMBL" id="MBO0663760.1"/>
    </source>
</evidence>
<dbReference type="GO" id="GO:0016818">
    <property type="term" value="F:hydrolase activity, acting on acid anhydrides, in phosphorus-containing anhydrides"/>
    <property type="evidence" value="ECO:0007669"/>
    <property type="project" value="InterPro"/>
</dbReference>
<keyword evidence="5" id="KW-0460">Magnesium</keyword>
<evidence type="ECO:0000256" key="1">
    <source>
        <dbReference type="ARBA" id="ARBA00001936"/>
    </source>
</evidence>
<dbReference type="Proteomes" id="UP000664122">
    <property type="component" value="Unassembled WGS sequence"/>
</dbReference>
<dbReference type="PANTHER" id="PTHR12318:SF0">
    <property type="entry name" value="ACYL-COENZYME A DIPHOSPHATASE NUDT19"/>
    <property type="match status" value="1"/>
</dbReference>
<dbReference type="InterPro" id="IPR000086">
    <property type="entry name" value="NUDIX_hydrolase_dom"/>
</dbReference>
<name>A0A939G0U1_9HYPH</name>
<accession>A0A939G0U1</accession>
<evidence type="ECO:0000259" key="7">
    <source>
        <dbReference type="PROSITE" id="PS51462"/>
    </source>
</evidence>
<dbReference type="SUPFAM" id="SSF55811">
    <property type="entry name" value="Nudix"/>
    <property type="match status" value="1"/>
</dbReference>
<dbReference type="Gene3D" id="3.90.79.10">
    <property type="entry name" value="Nucleoside Triphosphate Pyrophosphohydrolase"/>
    <property type="match status" value="1"/>
</dbReference>
<dbReference type="AlphaFoldDB" id="A0A939G0U1"/>
<evidence type="ECO:0000313" key="9">
    <source>
        <dbReference type="Proteomes" id="UP000664122"/>
    </source>
</evidence>
<dbReference type="RefSeq" id="WP_207258674.1">
    <property type="nucleotide sequence ID" value="NZ_JAFMPP010000013.1"/>
</dbReference>